<dbReference type="PANTHER" id="PTHR31218">
    <property type="entry name" value="WAT1-RELATED PROTEIN"/>
    <property type="match status" value="1"/>
</dbReference>
<dbReference type="Pfam" id="PF00892">
    <property type="entry name" value="EamA"/>
    <property type="match status" value="1"/>
</dbReference>
<dbReference type="Proteomes" id="UP000886595">
    <property type="component" value="Unassembled WGS sequence"/>
</dbReference>
<evidence type="ECO:0000256" key="4">
    <source>
        <dbReference type="ARBA" id="ARBA00022989"/>
    </source>
</evidence>
<comment type="similarity">
    <text evidence="2">Belongs to the drug/metabolite transporter (DMT) superfamily. Plant drug/metabolite exporter (P-DME) (TC 2.A.7.4) family.</text>
</comment>
<proteinExistence type="inferred from homology"/>
<evidence type="ECO:0000256" key="3">
    <source>
        <dbReference type="ARBA" id="ARBA00022692"/>
    </source>
</evidence>
<keyword evidence="10" id="KW-1185">Reference proteome</keyword>
<dbReference type="OrthoDB" id="1728340at2759"/>
<dbReference type="AlphaFoldDB" id="A0A8X7NZW2"/>
<keyword evidence="3 7" id="KW-0812">Transmembrane</keyword>
<sequence length="458" mass="49958">MFAELEDPYDGHRTGKIMTYTMKPWMADATIAIRGKAIPDTPTTRGKNGGKKDMVSMKTIDKVTYGSEGIPFQTQILIEAKIARVTDTSGTELQLLGDSRPTRRNQNLRNLYTVILLGPATTPVASPINQQLLSSRERIPATSRIGPRSPPMIQQSEISPKERTPATSRLGPVSLSENIQSEKSSKARIPASSRLGPISPPGIQISEASPPGRIPVSSRIGPLNQETPDLPEPVQPAATKRKPGRPAGSRKVQASPAKLSGTISRKRKIQQSKPPNLRRKLVQEPTSSSDKGKGLKQSSRGTRRGDKQPISQQNSDDQPIFVTFFFDKDPNAWIIHSFSELATCLYAGVVSSALAFTVQAWVISKRGPLFSAMFNPLCTVIVTILASLILKEEMFTGSIIGGICVIMGLYIVLWGKAEDVMINQEQRDITNNSEVKIQIEDSPNTVNCNGDLKNPLLS</sequence>
<dbReference type="InterPro" id="IPR030184">
    <property type="entry name" value="WAT1-related"/>
</dbReference>
<accession>A0A8X7NZW2</accession>
<dbReference type="InterPro" id="IPR000620">
    <property type="entry name" value="EamA_dom"/>
</dbReference>
<evidence type="ECO:0000256" key="7">
    <source>
        <dbReference type="SAM" id="Phobius"/>
    </source>
</evidence>
<reference evidence="9 10" key="1">
    <citation type="submission" date="2020-02" db="EMBL/GenBank/DDBJ databases">
        <authorList>
            <person name="Ma Q."/>
            <person name="Huang Y."/>
            <person name="Song X."/>
            <person name="Pei D."/>
        </authorList>
    </citation>
    <scope>NUCLEOTIDE SEQUENCE [LARGE SCALE GENOMIC DNA]</scope>
    <source>
        <strain evidence="9">Sxm20200214</strain>
        <tissue evidence="9">Leaf</tissue>
    </source>
</reference>
<dbReference type="SUPFAM" id="SSF103481">
    <property type="entry name" value="Multidrug resistance efflux transporter EmrE"/>
    <property type="match status" value="1"/>
</dbReference>
<evidence type="ECO:0000256" key="1">
    <source>
        <dbReference type="ARBA" id="ARBA00004141"/>
    </source>
</evidence>
<evidence type="ECO:0000256" key="5">
    <source>
        <dbReference type="ARBA" id="ARBA00023136"/>
    </source>
</evidence>
<feature type="transmembrane region" description="Helical" evidence="7">
    <location>
        <begin position="395"/>
        <end position="414"/>
    </location>
</feature>
<keyword evidence="4 7" id="KW-1133">Transmembrane helix</keyword>
<evidence type="ECO:0000313" key="9">
    <source>
        <dbReference type="EMBL" id="KAG2241722.1"/>
    </source>
</evidence>
<feature type="transmembrane region" description="Helical" evidence="7">
    <location>
        <begin position="369"/>
        <end position="389"/>
    </location>
</feature>
<comment type="caution">
    <text evidence="9">The sequence shown here is derived from an EMBL/GenBank/DDBJ whole genome shotgun (WGS) entry which is preliminary data.</text>
</comment>
<dbReference type="InterPro" id="IPR037185">
    <property type="entry name" value="EmrE-like"/>
</dbReference>
<evidence type="ECO:0000313" key="10">
    <source>
        <dbReference type="Proteomes" id="UP000886595"/>
    </source>
</evidence>
<dbReference type="GO" id="GO:0022857">
    <property type="term" value="F:transmembrane transporter activity"/>
    <property type="evidence" value="ECO:0007669"/>
    <property type="project" value="InterPro"/>
</dbReference>
<organism evidence="9 10">
    <name type="scientific">Brassica carinata</name>
    <name type="common">Ethiopian mustard</name>
    <name type="synonym">Abyssinian cabbage</name>
    <dbReference type="NCBI Taxonomy" id="52824"/>
    <lineage>
        <taxon>Eukaryota</taxon>
        <taxon>Viridiplantae</taxon>
        <taxon>Streptophyta</taxon>
        <taxon>Embryophyta</taxon>
        <taxon>Tracheophyta</taxon>
        <taxon>Spermatophyta</taxon>
        <taxon>Magnoliopsida</taxon>
        <taxon>eudicotyledons</taxon>
        <taxon>Gunneridae</taxon>
        <taxon>Pentapetalae</taxon>
        <taxon>rosids</taxon>
        <taxon>malvids</taxon>
        <taxon>Brassicales</taxon>
        <taxon>Brassicaceae</taxon>
        <taxon>Brassiceae</taxon>
        <taxon>Brassica</taxon>
    </lineage>
</organism>
<evidence type="ECO:0000256" key="2">
    <source>
        <dbReference type="ARBA" id="ARBA00007635"/>
    </source>
</evidence>
<name>A0A8X7NZW2_BRACI</name>
<dbReference type="GO" id="GO:0016020">
    <property type="term" value="C:membrane"/>
    <property type="evidence" value="ECO:0007669"/>
    <property type="project" value="UniProtKB-SubCell"/>
</dbReference>
<feature type="region of interest" description="Disordered" evidence="6">
    <location>
        <begin position="135"/>
        <end position="314"/>
    </location>
</feature>
<keyword evidence="5 7" id="KW-0472">Membrane</keyword>
<evidence type="ECO:0000259" key="8">
    <source>
        <dbReference type="Pfam" id="PF00892"/>
    </source>
</evidence>
<gene>
    <name evidence="9" type="ORF">Bca52824_090295</name>
</gene>
<feature type="compositionally biased region" description="Basic residues" evidence="6">
    <location>
        <begin position="264"/>
        <end position="280"/>
    </location>
</feature>
<protein>
    <recommendedName>
        <fullName evidence="8">EamA domain-containing protein</fullName>
    </recommendedName>
</protein>
<evidence type="ECO:0000256" key="6">
    <source>
        <dbReference type="SAM" id="MobiDB-lite"/>
    </source>
</evidence>
<feature type="domain" description="EamA" evidence="8">
    <location>
        <begin position="332"/>
        <end position="413"/>
    </location>
</feature>
<comment type="subcellular location">
    <subcellularLocation>
        <location evidence="1">Membrane</location>
        <topology evidence="1">Multi-pass membrane protein</topology>
    </subcellularLocation>
</comment>
<dbReference type="EMBL" id="JAAMPC010000864">
    <property type="protein sequence ID" value="KAG2241722.1"/>
    <property type="molecule type" value="Genomic_DNA"/>
</dbReference>